<dbReference type="GO" id="GO:0016787">
    <property type="term" value="F:hydrolase activity"/>
    <property type="evidence" value="ECO:0007669"/>
    <property type="project" value="UniProtKB-KW"/>
</dbReference>
<protein>
    <submittedName>
        <fullName evidence="3">Deoxyguanosinetriphosphate triphosphohydrolase</fullName>
    </submittedName>
</protein>
<dbReference type="Pfam" id="PF13286">
    <property type="entry name" value="HD_assoc"/>
    <property type="match status" value="1"/>
</dbReference>
<accession>A0A1Q8QJR6</accession>
<dbReference type="Proteomes" id="UP000186102">
    <property type="component" value="Unassembled WGS sequence"/>
</dbReference>
<evidence type="ECO:0000259" key="2">
    <source>
        <dbReference type="Pfam" id="PF13286"/>
    </source>
</evidence>
<dbReference type="AlphaFoldDB" id="A0A1Q8QJR6"/>
<feature type="domain" description="Phosphohydrolase-associated" evidence="2">
    <location>
        <begin position="277"/>
        <end position="315"/>
    </location>
</feature>
<dbReference type="STRING" id="1888891.DSOL_4482"/>
<dbReference type="SUPFAM" id="SSF109604">
    <property type="entry name" value="HD-domain/PDEase-like"/>
    <property type="match status" value="1"/>
</dbReference>
<proteinExistence type="predicted"/>
<organism evidence="3 4">
    <name type="scientific">Desulfosporosinus metallidurans</name>
    <dbReference type="NCBI Taxonomy" id="1888891"/>
    <lineage>
        <taxon>Bacteria</taxon>
        <taxon>Bacillati</taxon>
        <taxon>Bacillota</taxon>
        <taxon>Clostridia</taxon>
        <taxon>Eubacteriales</taxon>
        <taxon>Desulfitobacteriaceae</taxon>
        <taxon>Desulfosporosinus</taxon>
    </lineage>
</organism>
<dbReference type="Gene3D" id="1.10.3210.10">
    <property type="entry name" value="Hypothetical protein af1432"/>
    <property type="match status" value="1"/>
</dbReference>
<evidence type="ECO:0000313" key="4">
    <source>
        <dbReference type="Proteomes" id="UP000186102"/>
    </source>
</evidence>
<reference evidence="3 4" key="1">
    <citation type="submission" date="2016-09" db="EMBL/GenBank/DDBJ databases">
        <title>Complete genome of Desulfosporosinus sp. OL.</title>
        <authorList>
            <person name="Mardanov A."/>
            <person name="Beletsky A."/>
            <person name="Panova A."/>
            <person name="Karnachuk O."/>
            <person name="Ravin N."/>
        </authorList>
    </citation>
    <scope>NUCLEOTIDE SEQUENCE [LARGE SCALE GENOMIC DNA]</scope>
    <source>
        <strain evidence="3 4">OL</strain>
    </source>
</reference>
<sequence>MEYGGFKHNYHALRVLTYLEESKTEYEGLNISYQVLEGVLKHTKLSNEYDISQFLANGNAEHLFMDKSEPTTLEGQVVKIADEIAQRSHDIEDSFSARHLSYDELHSFLSTGKTTELKKLLEDCNNSIRTVKASRIIADEASLLKSMISAKIIDYFVNDVYTQSKINMTNFDETDDFYQAYHKFDKKIITLSDKGLFLLIYLENIINKRVINSSEVASFDGKASLIIRSLFSEFYQNPVKLPDTTLNRIYREMRKNFLSTTRYRNSDITLLRDEITRIHNAVNEEYKQKNKILVRNIIDYIAGMTDTYAINQYHQLLG</sequence>
<comment type="caution">
    <text evidence="3">The sequence shown here is derived from an EMBL/GenBank/DDBJ whole genome shotgun (WGS) entry which is preliminary data.</text>
</comment>
<dbReference type="EMBL" id="MLBF01000055">
    <property type="protein sequence ID" value="OLN27607.1"/>
    <property type="molecule type" value="Genomic_DNA"/>
</dbReference>
<evidence type="ECO:0000313" key="3">
    <source>
        <dbReference type="EMBL" id="OLN27607.1"/>
    </source>
</evidence>
<keyword evidence="1 3" id="KW-0378">Hydrolase</keyword>
<keyword evidence="4" id="KW-1185">Reference proteome</keyword>
<dbReference type="InterPro" id="IPR026875">
    <property type="entry name" value="PHydrolase_assoc_dom"/>
</dbReference>
<evidence type="ECO:0000256" key="1">
    <source>
        <dbReference type="ARBA" id="ARBA00022801"/>
    </source>
</evidence>
<name>A0A1Q8QJR6_9FIRM</name>
<gene>
    <name evidence="3" type="ORF">DSOL_4482</name>
</gene>